<dbReference type="Gene3D" id="3.40.50.150">
    <property type="entry name" value="Vaccinia Virus protein VP39"/>
    <property type="match status" value="1"/>
</dbReference>
<comment type="caution">
    <text evidence="4">The sequence shown here is derived from an EMBL/GenBank/DDBJ whole genome shotgun (WGS) entry which is preliminary data.</text>
</comment>
<dbReference type="Proteomes" id="UP001595699">
    <property type="component" value="Unassembled WGS sequence"/>
</dbReference>
<feature type="domain" description="Methyltransferase" evidence="3">
    <location>
        <begin position="48"/>
        <end position="138"/>
    </location>
</feature>
<dbReference type="SUPFAM" id="SSF53335">
    <property type="entry name" value="S-adenosyl-L-methionine-dependent methyltransferases"/>
    <property type="match status" value="1"/>
</dbReference>
<gene>
    <name evidence="4" type="ORF">ACFOUW_07950</name>
</gene>
<dbReference type="EMBL" id="JBHRZH010000006">
    <property type="protein sequence ID" value="MFC3760768.1"/>
    <property type="molecule type" value="Genomic_DNA"/>
</dbReference>
<reference evidence="5" key="1">
    <citation type="journal article" date="2019" name="Int. J. Syst. Evol. Microbiol.">
        <title>The Global Catalogue of Microorganisms (GCM) 10K type strain sequencing project: providing services to taxonomists for standard genome sequencing and annotation.</title>
        <authorList>
            <consortium name="The Broad Institute Genomics Platform"/>
            <consortium name="The Broad Institute Genome Sequencing Center for Infectious Disease"/>
            <person name="Wu L."/>
            <person name="Ma J."/>
        </authorList>
    </citation>
    <scope>NUCLEOTIDE SEQUENCE [LARGE SCALE GENOMIC DNA]</scope>
    <source>
        <strain evidence="5">CGMCC 4.7241</strain>
    </source>
</reference>
<proteinExistence type="predicted"/>
<evidence type="ECO:0000259" key="3">
    <source>
        <dbReference type="Pfam" id="PF13649"/>
    </source>
</evidence>
<dbReference type="GO" id="GO:0008168">
    <property type="term" value="F:methyltransferase activity"/>
    <property type="evidence" value="ECO:0007669"/>
    <property type="project" value="UniProtKB-KW"/>
</dbReference>
<evidence type="ECO:0000313" key="4">
    <source>
        <dbReference type="EMBL" id="MFC3760768.1"/>
    </source>
</evidence>
<evidence type="ECO:0000313" key="5">
    <source>
        <dbReference type="Proteomes" id="UP001595699"/>
    </source>
</evidence>
<dbReference type="GO" id="GO:0032259">
    <property type="term" value="P:methylation"/>
    <property type="evidence" value="ECO:0007669"/>
    <property type="project" value="UniProtKB-KW"/>
</dbReference>
<dbReference type="CDD" id="cd02440">
    <property type="entry name" value="AdoMet_MTases"/>
    <property type="match status" value="1"/>
</dbReference>
<dbReference type="InterPro" id="IPR029063">
    <property type="entry name" value="SAM-dependent_MTases_sf"/>
</dbReference>
<keyword evidence="2" id="KW-0808">Transferase</keyword>
<dbReference type="RefSeq" id="WP_205117018.1">
    <property type="nucleotide sequence ID" value="NZ_JAFBCM010000001.1"/>
</dbReference>
<keyword evidence="5" id="KW-1185">Reference proteome</keyword>
<dbReference type="PANTHER" id="PTHR43861:SF1">
    <property type="entry name" value="TRANS-ACONITATE 2-METHYLTRANSFERASE"/>
    <property type="match status" value="1"/>
</dbReference>
<dbReference type="InterPro" id="IPR041698">
    <property type="entry name" value="Methyltransf_25"/>
</dbReference>
<protein>
    <submittedName>
        <fullName evidence="4">Class I SAM-dependent DNA methyltransferase</fullName>
    </submittedName>
</protein>
<name>A0ABV7Y6U4_9ACTN</name>
<accession>A0ABV7Y6U4</accession>
<evidence type="ECO:0000256" key="1">
    <source>
        <dbReference type="ARBA" id="ARBA00022603"/>
    </source>
</evidence>
<organism evidence="4 5">
    <name type="scientific">Tenggerimyces flavus</name>
    <dbReference type="NCBI Taxonomy" id="1708749"/>
    <lineage>
        <taxon>Bacteria</taxon>
        <taxon>Bacillati</taxon>
        <taxon>Actinomycetota</taxon>
        <taxon>Actinomycetes</taxon>
        <taxon>Propionibacteriales</taxon>
        <taxon>Nocardioidaceae</taxon>
        <taxon>Tenggerimyces</taxon>
    </lineage>
</organism>
<dbReference type="PANTHER" id="PTHR43861">
    <property type="entry name" value="TRANS-ACONITATE 2-METHYLTRANSFERASE-RELATED"/>
    <property type="match status" value="1"/>
</dbReference>
<dbReference type="Pfam" id="PF13649">
    <property type="entry name" value="Methyltransf_25"/>
    <property type="match status" value="1"/>
</dbReference>
<keyword evidence="1 4" id="KW-0489">Methyltransferase</keyword>
<evidence type="ECO:0000256" key="2">
    <source>
        <dbReference type="ARBA" id="ARBA00022679"/>
    </source>
</evidence>
<sequence>MSEYIDAVRESYDTVAAAYDEQVKGPSEQDPLMRAMFQAFAELAHGKVADLGCGPGKITAYLRELGLDAYGIDLSPNMVELARAAYPQLRFEVGTMTALDVADGELGGILAHFSTHHTPPEHLPRVYAELHRALAPGGHLMLWTHTGDNERRQLTQAYGGHPVSYESHRLPADHLADLLQATGFRIRATLVEPPPRPNACFVATRS</sequence>